<reference evidence="2 3" key="1">
    <citation type="submission" date="2018-10" db="EMBL/GenBank/DDBJ databases">
        <title>Co-occurring genomic capacity for anaerobic methane metabolism and dissimilatory sulfite reduction discovered in the Korarchaeota.</title>
        <authorList>
            <person name="Mckay L.J."/>
            <person name="Dlakic M."/>
            <person name="Fields M.W."/>
            <person name="Delmont T.O."/>
            <person name="Eren A.M."/>
            <person name="Jay Z.J."/>
            <person name="Klingelsmith K.B."/>
            <person name="Rusch D.B."/>
            <person name="Inskeep W.P."/>
        </authorList>
    </citation>
    <scope>NUCLEOTIDE SEQUENCE [LARGE SCALE GENOMIC DNA]</scope>
    <source>
        <strain evidence="2 3">MDKW</strain>
    </source>
</reference>
<proteinExistence type="predicted"/>
<dbReference type="EMBL" id="RCOS01000098">
    <property type="protein sequence ID" value="RSN74258.1"/>
    <property type="molecule type" value="Genomic_DNA"/>
</dbReference>
<dbReference type="RefSeq" id="WP_125671559.1">
    <property type="nucleotide sequence ID" value="NZ_RCOS01000098.1"/>
</dbReference>
<evidence type="ECO:0000259" key="1">
    <source>
        <dbReference type="SMART" id="SM00933"/>
    </source>
</evidence>
<dbReference type="Proteomes" id="UP000277582">
    <property type="component" value="Unassembled WGS sequence"/>
</dbReference>
<organism evidence="2 3">
    <name type="scientific">Candidatus Methanodesulfokora washburnensis</name>
    <dbReference type="NCBI Taxonomy" id="2478471"/>
    <lineage>
        <taxon>Archaea</taxon>
        <taxon>Thermoproteota</taxon>
        <taxon>Candidatus Korarchaeia</taxon>
        <taxon>Candidatus Korarchaeia incertae sedis</taxon>
        <taxon>Candidatus Methanodesulfokora</taxon>
    </lineage>
</organism>
<evidence type="ECO:0000313" key="3">
    <source>
        <dbReference type="Proteomes" id="UP000277582"/>
    </source>
</evidence>
<sequence length="353" mass="39252">MRKATLESYLADREDSIIIVPYSSIKKLIEENIERSSRALKGSILKVSSARESLRKMAGIMKTVDVDSSNFRTVAVDAGYNGVETAAGFRPVVIAVAAMFRGARKETEPIAATMEVPDIYMDEEEGRRISSIVGFYLQFRLAREFLSSADAVLLDGPLNMGFSHLMRRFSKDGVKLAEMAGSELVSLLNEARSFGIPVLGVVKRIRSSVLSRKLKLSGLSDLAVSDAFLSRGEYTEPIKADWMWDDIVLWSRLVNVDPAGLEIYSSFAKLGRKPIRIDMPEYCVDRAEELLSHLANISTPDSGIPLPITAVDRLSKVGDEVYRMFYMRTMSRVAKELGDPTVIQFLSPQYGED</sequence>
<dbReference type="SMART" id="SM00933">
    <property type="entry name" value="NurA"/>
    <property type="match status" value="1"/>
</dbReference>
<dbReference type="Pfam" id="PF09376">
    <property type="entry name" value="NurA"/>
    <property type="match status" value="1"/>
</dbReference>
<name>A0A429GK87_9CREN</name>
<accession>A0A429GK87</accession>
<feature type="domain" description="NurA" evidence="1">
    <location>
        <begin position="71"/>
        <end position="317"/>
    </location>
</feature>
<gene>
    <name evidence="2" type="ORF">D6D85_08445</name>
</gene>
<dbReference type="AlphaFoldDB" id="A0A429GK87"/>
<protein>
    <submittedName>
        <fullName evidence="2">DNA double-strand break repair nuclease NurA</fullName>
    </submittedName>
</protein>
<dbReference type="OrthoDB" id="386216at2157"/>
<comment type="caution">
    <text evidence="2">The sequence shown here is derived from an EMBL/GenBank/DDBJ whole genome shotgun (WGS) entry which is preliminary data.</text>
</comment>
<keyword evidence="3" id="KW-1185">Reference proteome</keyword>
<evidence type="ECO:0000313" key="2">
    <source>
        <dbReference type="EMBL" id="RSN74258.1"/>
    </source>
</evidence>
<dbReference type="InterPro" id="IPR018977">
    <property type="entry name" value="NurA_domain"/>
</dbReference>